<dbReference type="InterPro" id="IPR001138">
    <property type="entry name" value="Zn2Cys6_DnaBD"/>
</dbReference>
<keyword evidence="8" id="KW-1185">Reference proteome</keyword>
<dbReference type="SMART" id="SM00066">
    <property type="entry name" value="GAL4"/>
    <property type="match status" value="1"/>
</dbReference>
<dbReference type="Pfam" id="PF00172">
    <property type="entry name" value="Zn_clus"/>
    <property type="match status" value="1"/>
</dbReference>
<dbReference type="SUPFAM" id="SSF57701">
    <property type="entry name" value="Zn2/Cys6 DNA-binding domain"/>
    <property type="match status" value="1"/>
</dbReference>
<dbReference type="PROSITE" id="PS00463">
    <property type="entry name" value="ZN2_CY6_FUNGAL_1"/>
    <property type="match status" value="1"/>
</dbReference>
<evidence type="ECO:0000256" key="2">
    <source>
        <dbReference type="ARBA" id="ARBA00023125"/>
    </source>
</evidence>
<evidence type="ECO:0000256" key="5">
    <source>
        <dbReference type="SAM" id="MobiDB-lite"/>
    </source>
</evidence>
<dbReference type="RefSeq" id="XP_016256193.1">
    <property type="nucleotide sequence ID" value="XM_016413425.1"/>
</dbReference>
<name>A0A0D2BES3_9EURO</name>
<dbReference type="HOGENOM" id="CLU_769534_0_0_1"/>
<protein>
    <recommendedName>
        <fullName evidence="6">Zn(2)-C6 fungal-type domain-containing protein</fullName>
    </recommendedName>
</protein>
<feature type="region of interest" description="Disordered" evidence="5">
    <location>
        <begin position="320"/>
        <end position="350"/>
    </location>
</feature>
<dbReference type="PANTHER" id="PTHR47785">
    <property type="entry name" value="ZN(II)2CYS6 TRANSCRIPTION FACTOR (EUROFUNG)-RELATED-RELATED"/>
    <property type="match status" value="1"/>
</dbReference>
<dbReference type="Gene3D" id="4.10.240.10">
    <property type="entry name" value="Zn(2)-C6 fungal-type DNA-binding domain"/>
    <property type="match status" value="1"/>
</dbReference>
<keyword evidence="3" id="KW-0804">Transcription</keyword>
<dbReference type="CDD" id="cd00067">
    <property type="entry name" value="GAL4"/>
    <property type="match status" value="1"/>
</dbReference>
<keyword evidence="2" id="KW-0238">DNA-binding</keyword>
<gene>
    <name evidence="7" type="ORF">PV06_11713</name>
</gene>
<dbReference type="OrthoDB" id="4263859at2759"/>
<dbReference type="EMBL" id="KN847385">
    <property type="protein sequence ID" value="KIW35977.1"/>
    <property type="molecule type" value="Genomic_DNA"/>
</dbReference>
<evidence type="ECO:0000259" key="6">
    <source>
        <dbReference type="PROSITE" id="PS50048"/>
    </source>
</evidence>
<feature type="domain" description="Zn(2)-C6 fungal-type" evidence="6">
    <location>
        <begin position="198"/>
        <end position="228"/>
    </location>
</feature>
<keyword evidence="4" id="KW-0539">Nucleus</keyword>
<organism evidence="7 8">
    <name type="scientific">Exophiala oligosperma</name>
    <dbReference type="NCBI Taxonomy" id="215243"/>
    <lineage>
        <taxon>Eukaryota</taxon>
        <taxon>Fungi</taxon>
        <taxon>Dikarya</taxon>
        <taxon>Ascomycota</taxon>
        <taxon>Pezizomycotina</taxon>
        <taxon>Eurotiomycetes</taxon>
        <taxon>Chaetothyriomycetidae</taxon>
        <taxon>Chaetothyriales</taxon>
        <taxon>Herpotrichiellaceae</taxon>
        <taxon>Exophiala</taxon>
    </lineage>
</organism>
<evidence type="ECO:0000313" key="8">
    <source>
        <dbReference type="Proteomes" id="UP000053342"/>
    </source>
</evidence>
<evidence type="ECO:0000313" key="7">
    <source>
        <dbReference type="EMBL" id="KIW35977.1"/>
    </source>
</evidence>
<evidence type="ECO:0000256" key="3">
    <source>
        <dbReference type="ARBA" id="ARBA00023163"/>
    </source>
</evidence>
<feature type="compositionally biased region" description="Polar residues" evidence="5">
    <location>
        <begin position="324"/>
        <end position="348"/>
    </location>
</feature>
<feature type="region of interest" description="Disordered" evidence="5">
    <location>
        <begin position="114"/>
        <end position="185"/>
    </location>
</feature>
<dbReference type="STRING" id="215243.A0A0D2BES3"/>
<dbReference type="InterPro" id="IPR053181">
    <property type="entry name" value="EcdB-like_regulator"/>
</dbReference>
<dbReference type="AlphaFoldDB" id="A0A0D2BES3"/>
<evidence type="ECO:0000256" key="4">
    <source>
        <dbReference type="ARBA" id="ARBA00023242"/>
    </source>
</evidence>
<dbReference type="VEuPathDB" id="FungiDB:PV06_11713"/>
<sequence length="360" mass="40319">MPPAENLTLHNHYQQTAAALLPPVPTWNSPQSPYSGRSEYRQRPLDLTRQHPYLPPGQLYPPPPAAVGREAPGYPADPGYRWPGSRWPGSRWPGSVAGRPRSPAELRRPPHHLVSIHDAPDYGSHPCHTSPDSQPNGIHHPFHVVTSHDRMAGQHPGPPRPYGPHLAETSPPAGYHVQTSYHNPDLQRRRKAVRAAEACDSCRQRKTKCDESRPQCHHCKVNGLTCTYRELPLKKSEKQIIDITGRLETINRSIEMLIQKSKTQDEKIDALSKALQQRQQYDIDTAPTIDGHQEIASQQNDGSTFVANFQDDTLWAHRREENSDVQSTTRPQALPTSPAGQAENQRGKISNKPCLESILL</sequence>
<dbReference type="InterPro" id="IPR036864">
    <property type="entry name" value="Zn2-C6_fun-type_DNA-bd_sf"/>
</dbReference>
<dbReference type="PANTHER" id="PTHR47785:SF4">
    <property type="entry name" value="ZN(II)2CYS6 TRANSCRIPTION FACTOR (EUROFUNG)"/>
    <property type="match status" value="1"/>
</dbReference>
<proteinExistence type="predicted"/>
<dbReference type="Proteomes" id="UP000053342">
    <property type="component" value="Unassembled WGS sequence"/>
</dbReference>
<dbReference type="GeneID" id="27363787"/>
<dbReference type="GO" id="GO:0000981">
    <property type="term" value="F:DNA-binding transcription factor activity, RNA polymerase II-specific"/>
    <property type="evidence" value="ECO:0007669"/>
    <property type="project" value="InterPro"/>
</dbReference>
<keyword evidence="1" id="KW-0805">Transcription regulation</keyword>
<reference evidence="7 8" key="1">
    <citation type="submission" date="2015-01" db="EMBL/GenBank/DDBJ databases">
        <title>The Genome Sequence of Exophiala oligosperma CBS72588.</title>
        <authorList>
            <consortium name="The Broad Institute Genomics Platform"/>
            <person name="Cuomo C."/>
            <person name="de Hoog S."/>
            <person name="Gorbushina A."/>
            <person name="Stielow B."/>
            <person name="Teixiera M."/>
            <person name="Abouelleil A."/>
            <person name="Chapman S.B."/>
            <person name="Priest M."/>
            <person name="Young S.K."/>
            <person name="Wortman J."/>
            <person name="Nusbaum C."/>
            <person name="Birren B."/>
        </authorList>
    </citation>
    <scope>NUCLEOTIDE SEQUENCE [LARGE SCALE GENOMIC DNA]</scope>
    <source>
        <strain evidence="7 8">CBS 72588</strain>
    </source>
</reference>
<evidence type="ECO:0000256" key="1">
    <source>
        <dbReference type="ARBA" id="ARBA00023015"/>
    </source>
</evidence>
<accession>A0A0D2BES3</accession>
<dbReference type="GO" id="GO:0008270">
    <property type="term" value="F:zinc ion binding"/>
    <property type="evidence" value="ECO:0007669"/>
    <property type="project" value="InterPro"/>
</dbReference>
<dbReference type="GO" id="GO:0003677">
    <property type="term" value="F:DNA binding"/>
    <property type="evidence" value="ECO:0007669"/>
    <property type="project" value="UniProtKB-KW"/>
</dbReference>
<dbReference type="PROSITE" id="PS50048">
    <property type="entry name" value="ZN2_CY6_FUNGAL_2"/>
    <property type="match status" value="1"/>
</dbReference>